<gene>
    <name evidence="1" type="ORF">BD310DRAFT_88855</name>
</gene>
<keyword evidence="2" id="KW-1185">Reference proteome</keyword>
<reference evidence="1 2" key="1">
    <citation type="submission" date="2019-01" db="EMBL/GenBank/DDBJ databases">
        <title>Draft genome sequences of three monokaryotic isolates of the white-rot basidiomycete fungus Dichomitus squalens.</title>
        <authorList>
            <consortium name="DOE Joint Genome Institute"/>
            <person name="Lopez S.C."/>
            <person name="Andreopoulos B."/>
            <person name="Pangilinan J."/>
            <person name="Lipzen A."/>
            <person name="Riley R."/>
            <person name="Ahrendt S."/>
            <person name="Ng V."/>
            <person name="Barry K."/>
            <person name="Daum C."/>
            <person name="Grigoriev I.V."/>
            <person name="Hilden K.S."/>
            <person name="Makela M.R."/>
            <person name="de Vries R.P."/>
        </authorList>
    </citation>
    <scope>NUCLEOTIDE SEQUENCE [LARGE SCALE GENOMIC DNA]</scope>
    <source>
        <strain evidence="1 2">CBS 464.89</strain>
    </source>
</reference>
<sequence>MWFSKRPVLAFSAGSLQVSDLYGHPRAPVLQLMSQKALSRFETEVCEIAPCSDKQPHVNASFPAKQDAHPNASNRPAFVYLPPWYSQDHMHRRRRS</sequence>
<dbReference type="Proteomes" id="UP000292082">
    <property type="component" value="Unassembled WGS sequence"/>
</dbReference>
<evidence type="ECO:0000313" key="2">
    <source>
        <dbReference type="Proteomes" id="UP000292082"/>
    </source>
</evidence>
<protein>
    <submittedName>
        <fullName evidence="1">Uncharacterized protein</fullName>
    </submittedName>
</protein>
<organism evidence="1 2">
    <name type="scientific">Dichomitus squalens</name>
    <dbReference type="NCBI Taxonomy" id="114155"/>
    <lineage>
        <taxon>Eukaryota</taxon>
        <taxon>Fungi</taxon>
        <taxon>Dikarya</taxon>
        <taxon>Basidiomycota</taxon>
        <taxon>Agaricomycotina</taxon>
        <taxon>Agaricomycetes</taxon>
        <taxon>Polyporales</taxon>
        <taxon>Polyporaceae</taxon>
        <taxon>Dichomitus</taxon>
    </lineage>
</organism>
<evidence type="ECO:0000313" key="1">
    <source>
        <dbReference type="EMBL" id="TBU62270.1"/>
    </source>
</evidence>
<accession>A0A4Q9Q596</accession>
<dbReference type="EMBL" id="ML145094">
    <property type="protein sequence ID" value="TBU62270.1"/>
    <property type="molecule type" value="Genomic_DNA"/>
</dbReference>
<proteinExistence type="predicted"/>
<name>A0A4Q9Q596_9APHY</name>
<dbReference type="AlphaFoldDB" id="A0A4Q9Q596"/>